<comment type="function">
    <text evidence="1 9">Catalyzes the acetylation of L-2,4-diaminobutyrate (DABA) to gamma-N-acetyl-alpha,gamma-diaminobutyric acid (ADABA) with acetyl coenzyme A.</text>
</comment>
<evidence type="ECO:0000256" key="1">
    <source>
        <dbReference type="ARBA" id="ARBA00003741"/>
    </source>
</evidence>
<evidence type="ECO:0000256" key="5">
    <source>
        <dbReference type="ARBA" id="ARBA00017935"/>
    </source>
</evidence>
<keyword evidence="6 9" id="KW-0808">Transferase</keyword>
<evidence type="ECO:0000259" key="10">
    <source>
        <dbReference type="PROSITE" id="PS51186"/>
    </source>
</evidence>
<comment type="pathway">
    <text evidence="2 9">Amine and polyamine biosynthesis; ectoine biosynthesis; L-ectoine from L-aspartate 4-semialdehyde: step 2/3.</text>
</comment>
<dbReference type="InterPro" id="IPR012772">
    <property type="entry name" value="Ectoine_EctA"/>
</dbReference>
<feature type="domain" description="N-acetyltransferase" evidence="10">
    <location>
        <begin position="18"/>
        <end position="172"/>
    </location>
</feature>
<dbReference type="Pfam" id="PF00583">
    <property type="entry name" value="Acetyltransf_1"/>
    <property type="match status" value="1"/>
</dbReference>
<dbReference type="Gene3D" id="3.40.630.30">
    <property type="match status" value="1"/>
</dbReference>
<evidence type="ECO:0000256" key="3">
    <source>
        <dbReference type="ARBA" id="ARBA00010712"/>
    </source>
</evidence>
<evidence type="ECO:0000256" key="6">
    <source>
        <dbReference type="ARBA" id="ARBA00022679"/>
    </source>
</evidence>
<dbReference type="RefSeq" id="WP_275238284.1">
    <property type="nucleotide sequence ID" value="NZ_JARFJC010000025.1"/>
</dbReference>
<comment type="caution">
    <text evidence="11">The sequence shown here is derived from an EMBL/GenBank/DDBJ whole genome shotgun (WGS) entry which is preliminary data.</text>
</comment>
<name>A0ABT6C7W7_9MICO</name>
<evidence type="ECO:0000256" key="2">
    <source>
        <dbReference type="ARBA" id="ARBA00004978"/>
    </source>
</evidence>
<evidence type="ECO:0000256" key="7">
    <source>
        <dbReference type="ARBA" id="ARBA00023315"/>
    </source>
</evidence>
<dbReference type="InterPro" id="IPR000182">
    <property type="entry name" value="GNAT_dom"/>
</dbReference>
<sequence length="172" mass="18960">MTSAILTPAAPATSSPTIAFRPPSVADGGDLWRIASDARTLDVNSSYAYLLWARDYARTSILAEVDGQPAGFVTGYTRPSAPQTLMVWQVAVDDGHRGRGIALRMLHELVDQVDDAATMETTITDDNTASIALFTRFAQQRGTIITREDLFGAEHFPEEHAPERLYRIRPLR</sequence>
<evidence type="ECO:0000256" key="4">
    <source>
        <dbReference type="ARBA" id="ARBA00012355"/>
    </source>
</evidence>
<organism evidence="11 12">
    <name type="scientific">Luteipulveratus flavus</name>
    <dbReference type="NCBI Taxonomy" id="3031728"/>
    <lineage>
        <taxon>Bacteria</taxon>
        <taxon>Bacillati</taxon>
        <taxon>Actinomycetota</taxon>
        <taxon>Actinomycetes</taxon>
        <taxon>Micrococcales</taxon>
        <taxon>Dermacoccaceae</taxon>
        <taxon>Luteipulveratus</taxon>
    </lineage>
</organism>
<dbReference type="GO" id="GO:0033816">
    <property type="term" value="F:diaminobutyrate acetyltransferase activity"/>
    <property type="evidence" value="ECO:0007669"/>
    <property type="project" value="UniProtKB-EC"/>
</dbReference>
<dbReference type="InterPro" id="IPR016181">
    <property type="entry name" value="Acyl_CoA_acyltransferase"/>
</dbReference>
<reference evidence="11 12" key="1">
    <citation type="submission" date="2023-03" db="EMBL/GenBank/DDBJ databases">
        <title>YIM 133296 draft genome.</title>
        <authorList>
            <person name="Xiong L."/>
        </authorList>
    </citation>
    <scope>NUCLEOTIDE SEQUENCE [LARGE SCALE GENOMIC DNA]</scope>
    <source>
        <strain evidence="11 12">YIM 133296</strain>
    </source>
</reference>
<evidence type="ECO:0000256" key="8">
    <source>
        <dbReference type="ARBA" id="ARBA00048924"/>
    </source>
</evidence>
<comment type="similarity">
    <text evidence="3 9">Belongs to the acetyltransferase family. EctA subfamily.</text>
</comment>
<proteinExistence type="inferred from homology"/>
<dbReference type="PANTHER" id="PTHR43072:SF60">
    <property type="entry name" value="L-2,4-DIAMINOBUTYRIC ACID ACETYLTRANSFERASE"/>
    <property type="match status" value="1"/>
</dbReference>
<dbReference type="PANTHER" id="PTHR43072">
    <property type="entry name" value="N-ACETYLTRANSFERASE"/>
    <property type="match status" value="1"/>
</dbReference>
<protein>
    <recommendedName>
        <fullName evidence="5 9">L-2,4-diaminobutyric acid acetyltransferase</fullName>
        <shortName evidence="9">DABA acetyltransferase</shortName>
        <ecNumber evidence="4 9">2.3.1.178</ecNumber>
    </recommendedName>
</protein>
<keyword evidence="12" id="KW-1185">Reference proteome</keyword>
<comment type="catalytic activity">
    <reaction evidence="8 9">
        <text>L-2,4-diaminobutanoate + acetyl-CoA = (2S)-4-acetamido-2-aminobutanoate + CoA + H(+)</text>
        <dbReference type="Rhea" id="RHEA:16901"/>
        <dbReference type="ChEBI" id="CHEBI:15378"/>
        <dbReference type="ChEBI" id="CHEBI:57287"/>
        <dbReference type="ChEBI" id="CHEBI:57288"/>
        <dbReference type="ChEBI" id="CHEBI:58761"/>
        <dbReference type="ChEBI" id="CHEBI:58929"/>
        <dbReference type="EC" id="2.3.1.178"/>
    </reaction>
</comment>
<keyword evidence="7 9" id="KW-0012">Acyltransferase</keyword>
<dbReference type="SUPFAM" id="SSF55729">
    <property type="entry name" value="Acyl-CoA N-acyltransferases (Nat)"/>
    <property type="match status" value="1"/>
</dbReference>
<evidence type="ECO:0000313" key="12">
    <source>
        <dbReference type="Proteomes" id="UP001528912"/>
    </source>
</evidence>
<dbReference type="CDD" id="cd04301">
    <property type="entry name" value="NAT_SF"/>
    <property type="match status" value="1"/>
</dbReference>
<accession>A0ABT6C7W7</accession>
<dbReference type="EMBL" id="JAROAV010000031">
    <property type="protein sequence ID" value="MDF8264960.1"/>
    <property type="molecule type" value="Genomic_DNA"/>
</dbReference>
<evidence type="ECO:0000313" key="11">
    <source>
        <dbReference type="EMBL" id="MDF8264960.1"/>
    </source>
</evidence>
<dbReference type="PROSITE" id="PS51186">
    <property type="entry name" value="GNAT"/>
    <property type="match status" value="1"/>
</dbReference>
<dbReference type="EC" id="2.3.1.178" evidence="4 9"/>
<dbReference type="NCBIfam" id="TIGR02406">
    <property type="entry name" value="ectoine_EctA"/>
    <property type="match status" value="1"/>
</dbReference>
<evidence type="ECO:0000256" key="9">
    <source>
        <dbReference type="RuleBase" id="RU365045"/>
    </source>
</evidence>
<gene>
    <name evidence="9 11" type="primary">ectA</name>
    <name evidence="11" type="ORF">P4R38_11955</name>
</gene>
<dbReference type="Proteomes" id="UP001528912">
    <property type="component" value="Unassembled WGS sequence"/>
</dbReference>